<dbReference type="EMBL" id="GL377638">
    <property type="protein sequence ID" value="EFJ12631.1"/>
    <property type="molecule type" value="Genomic_DNA"/>
</dbReference>
<dbReference type="HOGENOM" id="CLU_1920720_0_0_1"/>
<proteinExistence type="predicted"/>
<keyword evidence="3" id="KW-1185">Reference proteome</keyword>
<dbReference type="Proteomes" id="UP000001514">
    <property type="component" value="Unassembled WGS sequence"/>
</dbReference>
<feature type="transmembrane region" description="Helical" evidence="1">
    <location>
        <begin position="48"/>
        <end position="66"/>
    </location>
</feature>
<gene>
    <name evidence="2" type="ORF">SELMODRAFT_425347</name>
</gene>
<feature type="transmembrane region" description="Helical" evidence="1">
    <location>
        <begin position="7"/>
        <end position="28"/>
    </location>
</feature>
<evidence type="ECO:0000256" key="1">
    <source>
        <dbReference type="SAM" id="Phobius"/>
    </source>
</evidence>
<name>D8SST5_SELML</name>
<accession>D8SST5</accession>
<evidence type="ECO:0000313" key="2">
    <source>
        <dbReference type="EMBL" id="EFJ12631.1"/>
    </source>
</evidence>
<evidence type="ECO:0000313" key="3">
    <source>
        <dbReference type="Proteomes" id="UP000001514"/>
    </source>
</evidence>
<dbReference type="InParanoid" id="D8SST5"/>
<protein>
    <submittedName>
        <fullName evidence="2">Uncharacterized protein</fullName>
    </submittedName>
</protein>
<dbReference type="AlphaFoldDB" id="D8SST5"/>
<dbReference type="Gramene" id="EFJ12631">
    <property type="protein sequence ID" value="EFJ12631"/>
    <property type="gene ID" value="SELMODRAFT_425347"/>
</dbReference>
<keyword evidence="1" id="KW-0812">Transmembrane</keyword>
<reference evidence="2 3" key="1">
    <citation type="journal article" date="2011" name="Science">
        <title>The Selaginella genome identifies genetic changes associated with the evolution of vascular plants.</title>
        <authorList>
            <person name="Banks J.A."/>
            <person name="Nishiyama T."/>
            <person name="Hasebe M."/>
            <person name="Bowman J.L."/>
            <person name="Gribskov M."/>
            <person name="dePamphilis C."/>
            <person name="Albert V.A."/>
            <person name="Aono N."/>
            <person name="Aoyama T."/>
            <person name="Ambrose B.A."/>
            <person name="Ashton N.W."/>
            <person name="Axtell M.J."/>
            <person name="Barker E."/>
            <person name="Barker M.S."/>
            <person name="Bennetzen J.L."/>
            <person name="Bonawitz N.D."/>
            <person name="Chapple C."/>
            <person name="Cheng C."/>
            <person name="Correa L.G."/>
            <person name="Dacre M."/>
            <person name="DeBarry J."/>
            <person name="Dreyer I."/>
            <person name="Elias M."/>
            <person name="Engstrom E.M."/>
            <person name="Estelle M."/>
            <person name="Feng L."/>
            <person name="Finet C."/>
            <person name="Floyd S.K."/>
            <person name="Frommer W.B."/>
            <person name="Fujita T."/>
            <person name="Gramzow L."/>
            <person name="Gutensohn M."/>
            <person name="Harholt J."/>
            <person name="Hattori M."/>
            <person name="Heyl A."/>
            <person name="Hirai T."/>
            <person name="Hiwatashi Y."/>
            <person name="Ishikawa M."/>
            <person name="Iwata M."/>
            <person name="Karol K.G."/>
            <person name="Koehler B."/>
            <person name="Kolukisaoglu U."/>
            <person name="Kubo M."/>
            <person name="Kurata T."/>
            <person name="Lalonde S."/>
            <person name="Li K."/>
            <person name="Li Y."/>
            <person name="Litt A."/>
            <person name="Lyons E."/>
            <person name="Manning G."/>
            <person name="Maruyama T."/>
            <person name="Michael T.P."/>
            <person name="Mikami K."/>
            <person name="Miyazaki S."/>
            <person name="Morinaga S."/>
            <person name="Murata T."/>
            <person name="Mueller-Roeber B."/>
            <person name="Nelson D.R."/>
            <person name="Obara M."/>
            <person name="Oguri Y."/>
            <person name="Olmstead R.G."/>
            <person name="Onodera N."/>
            <person name="Petersen B.L."/>
            <person name="Pils B."/>
            <person name="Prigge M."/>
            <person name="Rensing S.A."/>
            <person name="Riano-Pachon D.M."/>
            <person name="Roberts A.W."/>
            <person name="Sato Y."/>
            <person name="Scheller H.V."/>
            <person name="Schulz B."/>
            <person name="Schulz C."/>
            <person name="Shakirov E.V."/>
            <person name="Shibagaki N."/>
            <person name="Shinohara N."/>
            <person name="Shippen D.E."/>
            <person name="Soerensen I."/>
            <person name="Sotooka R."/>
            <person name="Sugimoto N."/>
            <person name="Sugita M."/>
            <person name="Sumikawa N."/>
            <person name="Tanurdzic M."/>
            <person name="Theissen G."/>
            <person name="Ulvskov P."/>
            <person name="Wakazuki S."/>
            <person name="Weng J.K."/>
            <person name="Willats W.W."/>
            <person name="Wipf D."/>
            <person name="Wolf P.G."/>
            <person name="Yang L."/>
            <person name="Zimmer A.D."/>
            <person name="Zhu Q."/>
            <person name="Mitros T."/>
            <person name="Hellsten U."/>
            <person name="Loque D."/>
            <person name="Otillar R."/>
            <person name="Salamov A."/>
            <person name="Schmutz J."/>
            <person name="Shapiro H."/>
            <person name="Lindquist E."/>
            <person name="Lucas S."/>
            <person name="Rokhsar D."/>
            <person name="Grigoriev I.V."/>
        </authorList>
    </citation>
    <scope>NUCLEOTIDE SEQUENCE [LARGE SCALE GENOMIC DNA]</scope>
</reference>
<organism evidence="3">
    <name type="scientific">Selaginella moellendorffii</name>
    <name type="common">Spikemoss</name>
    <dbReference type="NCBI Taxonomy" id="88036"/>
    <lineage>
        <taxon>Eukaryota</taxon>
        <taxon>Viridiplantae</taxon>
        <taxon>Streptophyta</taxon>
        <taxon>Embryophyta</taxon>
        <taxon>Tracheophyta</taxon>
        <taxon>Lycopodiopsida</taxon>
        <taxon>Selaginellales</taxon>
        <taxon>Selaginellaceae</taxon>
        <taxon>Selaginella</taxon>
    </lineage>
</organism>
<keyword evidence="1" id="KW-1133">Transmembrane helix</keyword>
<keyword evidence="1" id="KW-0472">Membrane</keyword>
<dbReference type="KEGG" id="smo:SELMODRAFT_425347"/>
<sequence>MWLELSMLVSFAIGGAHICFTFIALQVAHAYAETSSNYEVVDRDTGMHWRRIYTICFISAVIPAFAKMRQMGITKAFYDTEPEKDLVLSELSCKSGIWWRFETMATRNLAMPCRRGQEDVFPDSGLSCPGMG</sequence>